<keyword evidence="3 4" id="KW-0592">Phosphate transport</keyword>
<dbReference type="PANTHER" id="PTHR42996">
    <property type="entry name" value="PHOSPHATE-BINDING PROTEIN PSTS"/>
    <property type="match status" value="1"/>
</dbReference>
<evidence type="ECO:0000313" key="8">
    <source>
        <dbReference type="Proteomes" id="UP001596039"/>
    </source>
</evidence>
<proteinExistence type="inferred from homology"/>
<dbReference type="Pfam" id="PF12849">
    <property type="entry name" value="PBP_like_2"/>
    <property type="match status" value="1"/>
</dbReference>
<feature type="domain" description="PBP" evidence="6">
    <location>
        <begin position="44"/>
        <end position="336"/>
    </location>
</feature>
<evidence type="ECO:0000259" key="6">
    <source>
        <dbReference type="Pfam" id="PF12849"/>
    </source>
</evidence>
<evidence type="ECO:0000256" key="5">
    <source>
        <dbReference type="SAM" id="SignalP"/>
    </source>
</evidence>
<accession>A0ABW0NRF0</accession>
<keyword evidence="8" id="KW-1185">Reference proteome</keyword>
<sequence length="368" mass="36648">MKITRTGSIAAVALVGALALAGCSTTSGPSASPTPTETQADYSKLSGTITSGGSSAQANAEAAWTTAFKTLATGVTVNYDKSQGSGGGQTNFLAGAYDFAGSDSPLSAAQTTQAATSPCGATGAVNLPIYLDGVAIIFNVKGVTKLNLSGATIAKIFNLKITDWSDAAITKDNGGTALPAGPITTVARSDGSGTTANFTNYLAGTQKADWPYPADKNWPVAGNVSKQQGGSGVVNAVKAGNGTIGYADHSAIGSLAAASVDGVAFSSDGVAKALTDATTDASNGVAGDLSLKFDYTKVNAKGIYPIPLISYAILCKTFKDATQASLVKGYLGFIASTTGQKVAAANAGSAALPKSILDKVNATLAMVK</sequence>
<comment type="similarity">
    <text evidence="1 4">Belongs to the PstS family.</text>
</comment>
<keyword evidence="2 4" id="KW-0813">Transport</keyword>
<dbReference type="SUPFAM" id="SSF53850">
    <property type="entry name" value="Periplasmic binding protein-like II"/>
    <property type="match status" value="1"/>
</dbReference>
<evidence type="ECO:0000313" key="7">
    <source>
        <dbReference type="EMBL" id="MFC5503131.1"/>
    </source>
</evidence>
<dbReference type="RefSeq" id="WP_386740843.1">
    <property type="nucleotide sequence ID" value="NZ_JBHSMG010000003.1"/>
</dbReference>
<feature type="chain" id="PRO_5045259996" description="Phosphate-binding protein" evidence="5">
    <location>
        <begin position="22"/>
        <end position="368"/>
    </location>
</feature>
<dbReference type="CDD" id="cd13565">
    <property type="entry name" value="PBP2_PstS"/>
    <property type="match status" value="1"/>
</dbReference>
<dbReference type="EMBL" id="JBHSMG010000003">
    <property type="protein sequence ID" value="MFC5503131.1"/>
    <property type="molecule type" value="Genomic_DNA"/>
</dbReference>
<feature type="signal peptide" evidence="5">
    <location>
        <begin position="1"/>
        <end position="21"/>
    </location>
</feature>
<gene>
    <name evidence="7" type="ORF">ACFPJ4_12855</name>
</gene>
<evidence type="ECO:0000256" key="1">
    <source>
        <dbReference type="ARBA" id="ARBA00008725"/>
    </source>
</evidence>
<dbReference type="Proteomes" id="UP001596039">
    <property type="component" value="Unassembled WGS sequence"/>
</dbReference>
<dbReference type="PIRSF" id="PIRSF002756">
    <property type="entry name" value="PstS"/>
    <property type="match status" value="1"/>
</dbReference>
<dbReference type="InterPro" id="IPR005673">
    <property type="entry name" value="ABC_phos-bd_PstS"/>
</dbReference>
<dbReference type="InterPro" id="IPR024370">
    <property type="entry name" value="PBP_domain"/>
</dbReference>
<comment type="caution">
    <text evidence="7">The sequence shown here is derived from an EMBL/GenBank/DDBJ whole genome shotgun (WGS) entry which is preliminary data.</text>
</comment>
<keyword evidence="5" id="KW-0732">Signal</keyword>
<dbReference type="InterPro" id="IPR050962">
    <property type="entry name" value="Phosphate-bind_PstS"/>
</dbReference>
<dbReference type="PROSITE" id="PS51257">
    <property type="entry name" value="PROKAR_LIPOPROTEIN"/>
    <property type="match status" value="1"/>
</dbReference>
<name>A0ABW0NRF0_9MICO</name>
<evidence type="ECO:0000256" key="2">
    <source>
        <dbReference type="ARBA" id="ARBA00022448"/>
    </source>
</evidence>
<dbReference type="PANTHER" id="PTHR42996:SF1">
    <property type="entry name" value="PHOSPHATE-BINDING PROTEIN PSTS"/>
    <property type="match status" value="1"/>
</dbReference>
<protein>
    <recommendedName>
        <fullName evidence="4">Phosphate-binding protein</fullName>
    </recommendedName>
</protein>
<evidence type="ECO:0000256" key="3">
    <source>
        <dbReference type="ARBA" id="ARBA00022592"/>
    </source>
</evidence>
<dbReference type="Gene3D" id="3.40.190.10">
    <property type="entry name" value="Periplasmic binding protein-like II"/>
    <property type="match status" value="2"/>
</dbReference>
<reference evidence="8" key="1">
    <citation type="journal article" date="2019" name="Int. J. Syst. Evol. Microbiol.">
        <title>The Global Catalogue of Microorganisms (GCM) 10K type strain sequencing project: providing services to taxonomists for standard genome sequencing and annotation.</title>
        <authorList>
            <consortium name="The Broad Institute Genomics Platform"/>
            <consortium name="The Broad Institute Genome Sequencing Center for Infectious Disease"/>
            <person name="Wu L."/>
            <person name="Ma J."/>
        </authorList>
    </citation>
    <scope>NUCLEOTIDE SEQUENCE [LARGE SCALE GENOMIC DNA]</scope>
    <source>
        <strain evidence="8">CGMCC 4.6997</strain>
    </source>
</reference>
<organism evidence="7 8">
    <name type="scientific">Lysinimonas soli</name>
    <dbReference type="NCBI Taxonomy" id="1074233"/>
    <lineage>
        <taxon>Bacteria</taxon>
        <taxon>Bacillati</taxon>
        <taxon>Actinomycetota</taxon>
        <taxon>Actinomycetes</taxon>
        <taxon>Micrococcales</taxon>
        <taxon>Microbacteriaceae</taxon>
        <taxon>Lysinimonas</taxon>
    </lineage>
</organism>
<evidence type="ECO:0000256" key="4">
    <source>
        <dbReference type="PIRNR" id="PIRNR002756"/>
    </source>
</evidence>